<gene>
    <name evidence="2" type="ORF">A966_00700</name>
</gene>
<proteinExistence type="predicted"/>
<dbReference type="Pfam" id="PF13673">
    <property type="entry name" value="Acetyltransf_10"/>
    <property type="match status" value="1"/>
</dbReference>
<dbReference type="Proteomes" id="UP000011663">
    <property type="component" value="Unassembled WGS sequence"/>
</dbReference>
<sequence length="191" mass="23455">MFYYKLYNYLYFLNNEYPNFSYWYRNLFDKNLKLNNNRKIFICTHKNDIAGIIILKKSNSEKKISTLRVDKRYRNNGIGKSLIKLGIEWLEDDKPLITVNENKIYQFKYLFNYFGFKLKDQINCYNKYSKELFFNSITDNLSYERYKFINTNMNIIYNINTNNLYYNINYKKYDTKILLKETNKLVYSTFL</sequence>
<dbReference type="AlphaFoldDB" id="A0A2U4EY20"/>
<keyword evidence="2" id="KW-0808">Transferase</keyword>
<dbReference type="CDD" id="cd04301">
    <property type="entry name" value="NAT_SF"/>
    <property type="match status" value="1"/>
</dbReference>
<organism evidence="2 3">
    <name type="scientific">Brachyspira hampsonii 30446</name>
    <dbReference type="NCBI Taxonomy" id="1289135"/>
    <lineage>
        <taxon>Bacteria</taxon>
        <taxon>Pseudomonadati</taxon>
        <taxon>Spirochaetota</taxon>
        <taxon>Spirochaetia</taxon>
        <taxon>Brachyspirales</taxon>
        <taxon>Brachyspiraceae</taxon>
        <taxon>Brachyspira</taxon>
    </lineage>
</organism>
<dbReference type="InterPro" id="IPR000182">
    <property type="entry name" value="GNAT_dom"/>
</dbReference>
<evidence type="ECO:0000313" key="2">
    <source>
        <dbReference type="EMBL" id="EKV58258.1"/>
    </source>
</evidence>
<dbReference type="InterPro" id="IPR016181">
    <property type="entry name" value="Acyl_CoA_acyltransferase"/>
</dbReference>
<dbReference type="GeneID" id="66486621"/>
<dbReference type="RefSeq" id="WP_008721258.1">
    <property type="nucleotide sequence ID" value="NZ_JH994110.1"/>
</dbReference>
<feature type="domain" description="N-acetyltransferase" evidence="1">
    <location>
        <begin position="1"/>
        <end position="135"/>
    </location>
</feature>
<reference evidence="2 3" key="1">
    <citation type="submission" date="2012-07" db="EMBL/GenBank/DDBJ databases">
        <title>Genome sequence of Brachyspira sp. 30446, isolated from a pig with mucohaemorrhagic colitis.</title>
        <authorList>
            <person name="Rubin J.E."/>
            <person name="Fernando C."/>
            <person name="Harding J.C.S."/>
            <person name="Hill J.E."/>
        </authorList>
    </citation>
    <scope>NUCLEOTIDE SEQUENCE [LARGE SCALE GENOMIC DNA]</scope>
    <source>
        <strain evidence="2 3">30446</strain>
    </source>
</reference>
<dbReference type="Gene3D" id="3.40.630.30">
    <property type="match status" value="1"/>
</dbReference>
<dbReference type="STRING" id="1289135.A966_00700"/>
<evidence type="ECO:0000313" key="3">
    <source>
        <dbReference type="Proteomes" id="UP000011663"/>
    </source>
</evidence>
<dbReference type="EMBL" id="ALNZ01000006">
    <property type="protein sequence ID" value="EKV58258.1"/>
    <property type="molecule type" value="Genomic_DNA"/>
</dbReference>
<protein>
    <submittedName>
        <fullName evidence="2">N-acetyltransferase GCN5</fullName>
    </submittedName>
</protein>
<name>A0A2U4EY20_9SPIR</name>
<dbReference type="SUPFAM" id="SSF55729">
    <property type="entry name" value="Acyl-CoA N-acyltransferases (Nat)"/>
    <property type="match status" value="1"/>
</dbReference>
<comment type="caution">
    <text evidence="2">The sequence shown here is derived from an EMBL/GenBank/DDBJ whole genome shotgun (WGS) entry which is preliminary data.</text>
</comment>
<accession>A0A2U4EY20</accession>
<dbReference type="PROSITE" id="PS51186">
    <property type="entry name" value="GNAT"/>
    <property type="match status" value="1"/>
</dbReference>
<dbReference type="GO" id="GO:0016747">
    <property type="term" value="F:acyltransferase activity, transferring groups other than amino-acyl groups"/>
    <property type="evidence" value="ECO:0007669"/>
    <property type="project" value="InterPro"/>
</dbReference>
<evidence type="ECO:0000259" key="1">
    <source>
        <dbReference type="PROSITE" id="PS51186"/>
    </source>
</evidence>
<dbReference type="OrthoDB" id="1949423at2"/>